<dbReference type="GO" id="GO:0005634">
    <property type="term" value="C:nucleus"/>
    <property type="evidence" value="ECO:0007669"/>
    <property type="project" value="TreeGrafter"/>
</dbReference>
<dbReference type="AlphaFoldDB" id="A0A4Q4TB03"/>
<evidence type="ECO:0000256" key="1">
    <source>
        <dbReference type="ARBA" id="ARBA00022801"/>
    </source>
</evidence>
<dbReference type="InterPro" id="IPR050593">
    <property type="entry name" value="LovG"/>
</dbReference>
<dbReference type="GO" id="GO:0005737">
    <property type="term" value="C:cytoplasm"/>
    <property type="evidence" value="ECO:0007669"/>
    <property type="project" value="TreeGrafter"/>
</dbReference>
<dbReference type="OrthoDB" id="2094269at2759"/>
<dbReference type="EMBL" id="QJNU01000321">
    <property type="protein sequence ID" value="RYP02283.1"/>
    <property type="molecule type" value="Genomic_DNA"/>
</dbReference>
<dbReference type="GO" id="GO:0016787">
    <property type="term" value="F:hydrolase activity"/>
    <property type="evidence" value="ECO:0007669"/>
    <property type="project" value="UniProtKB-KW"/>
</dbReference>
<dbReference type="Proteomes" id="UP000293360">
    <property type="component" value="Unassembled WGS sequence"/>
</dbReference>
<accession>A0A4Q4TB03</accession>
<evidence type="ECO:0000259" key="2">
    <source>
        <dbReference type="Pfam" id="PF03959"/>
    </source>
</evidence>
<dbReference type="PANTHER" id="PTHR48070:SF7">
    <property type="entry name" value="SERINE HYDROLASE FSH DOMAIN-CONTAINING PROTEIN-RELATED"/>
    <property type="match status" value="1"/>
</dbReference>
<dbReference type="InterPro" id="IPR029058">
    <property type="entry name" value="AB_hydrolase_fold"/>
</dbReference>
<dbReference type="InterPro" id="IPR005645">
    <property type="entry name" value="FSH-like_dom"/>
</dbReference>
<comment type="caution">
    <text evidence="3">The sequence shown here is derived from an EMBL/GenBank/DDBJ whole genome shotgun (WGS) entry which is preliminary data.</text>
</comment>
<proteinExistence type="predicted"/>
<dbReference type="SUPFAM" id="SSF53474">
    <property type="entry name" value="alpha/beta-Hydrolases"/>
    <property type="match status" value="1"/>
</dbReference>
<keyword evidence="1" id="KW-0378">Hydrolase</keyword>
<gene>
    <name evidence="3" type="ORF">DL764_005849</name>
</gene>
<reference evidence="3 4" key="1">
    <citation type="submission" date="2018-06" db="EMBL/GenBank/DDBJ databases">
        <title>Complete Genomes of Monosporascus.</title>
        <authorList>
            <person name="Robinson A.J."/>
            <person name="Natvig D.O."/>
        </authorList>
    </citation>
    <scope>NUCLEOTIDE SEQUENCE [LARGE SCALE GENOMIC DNA]</scope>
    <source>
        <strain evidence="3 4">CBS 110550</strain>
    </source>
</reference>
<dbReference type="GO" id="GO:0019748">
    <property type="term" value="P:secondary metabolic process"/>
    <property type="evidence" value="ECO:0007669"/>
    <property type="project" value="TreeGrafter"/>
</dbReference>
<dbReference type="STRING" id="155417.A0A4Q4TB03"/>
<evidence type="ECO:0000313" key="3">
    <source>
        <dbReference type="EMBL" id="RYP02283.1"/>
    </source>
</evidence>
<dbReference type="Pfam" id="PF03959">
    <property type="entry name" value="FSH1"/>
    <property type="match status" value="1"/>
</dbReference>
<feature type="domain" description="Serine hydrolase" evidence="2">
    <location>
        <begin position="48"/>
        <end position="230"/>
    </location>
</feature>
<name>A0A4Q4TB03_9PEZI</name>
<keyword evidence="4" id="KW-1185">Reference proteome</keyword>
<dbReference type="PANTHER" id="PTHR48070">
    <property type="entry name" value="ESTERASE OVCA2"/>
    <property type="match status" value="1"/>
</dbReference>
<evidence type="ECO:0000313" key="4">
    <source>
        <dbReference type="Proteomes" id="UP000293360"/>
    </source>
</evidence>
<organism evidence="3 4">
    <name type="scientific">Monosporascus ibericus</name>
    <dbReference type="NCBI Taxonomy" id="155417"/>
    <lineage>
        <taxon>Eukaryota</taxon>
        <taxon>Fungi</taxon>
        <taxon>Dikarya</taxon>
        <taxon>Ascomycota</taxon>
        <taxon>Pezizomycotina</taxon>
        <taxon>Sordariomycetes</taxon>
        <taxon>Xylariomycetidae</taxon>
        <taxon>Xylariales</taxon>
        <taxon>Xylariales incertae sedis</taxon>
        <taxon>Monosporascus</taxon>
    </lineage>
</organism>
<sequence length="247" mass="26990">MYSTLSNPIPLFLVEISALYPGPYYSYYDWDPYVAPMRPPLESLADSLADSHDHLDSLLLPAEEGGMGPFDGLLGFSQGAALVMSYLVWRECQNAACGSNANHDSGADAGTSVRFAAFFCGSRPWDRKGMMRLGAREFGASPALGLGLPDSGTCSTDGSDGGETERAVVPSVKLPQILRKLSIPTTHVLGAQDIWLEESRQLLGMCDSKEVVAWEHNLGHVIPMDKKSSQHMCDMFRKVVRRADFQQ</sequence>
<dbReference type="Gene3D" id="3.40.50.1820">
    <property type="entry name" value="alpha/beta hydrolase"/>
    <property type="match status" value="1"/>
</dbReference>
<protein>
    <recommendedName>
        <fullName evidence="2">Serine hydrolase domain-containing protein</fullName>
    </recommendedName>
</protein>